<comment type="caution">
    <text evidence="1">Lacks conserved residue(s) required for the propagation of feature annotation.</text>
</comment>
<dbReference type="GO" id="GO:1902201">
    <property type="term" value="P:negative regulation of bacterial-type flagellum-dependent cell motility"/>
    <property type="evidence" value="ECO:0007669"/>
    <property type="project" value="TreeGrafter"/>
</dbReference>
<dbReference type="Pfam" id="PF00072">
    <property type="entry name" value="Response_reg"/>
    <property type="match status" value="2"/>
</dbReference>
<organism evidence="4 5">
    <name type="scientific">Thermaerobacillus caldiproteolyticus</name>
    <dbReference type="NCBI Taxonomy" id="247480"/>
    <lineage>
        <taxon>Bacteria</taxon>
        <taxon>Bacillati</taxon>
        <taxon>Bacillota</taxon>
        <taxon>Bacilli</taxon>
        <taxon>Bacillales</taxon>
        <taxon>Anoxybacillaceae</taxon>
        <taxon>Thermaerobacillus</taxon>
    </lineage>
</organism>
<dbReference type="PROSITE" id="PS50887">
    <property type="entry name" value="GGDEF"/>
    <property type="match status" value="1"/>
</dbReference>
<dbReference type="EMBL" id="JACDUT010000002">
    <property type="protein sequence ID" value="MBA2874183.1"/>
    <property type="molecule type" value="Genomic_DNA"/>
</dbReference>
<feature type="domain" description="Response regulatory" evidence="2">
    <location>
        <begin position="407"/>
        <end position="531"/>
    </location>
</feature>
<dbReference type="AlphaFoldDB" id="A0A7V9Z575"/>
<dbReference type="CDD" id="cd01949">
    <property type="entry name" value="GGDEF"/>
    <property type="match status" value="1"/>
</dbReference>
<dbReference type="InterPro" id="IPR043128">
    <property type="entry name" value="Rev_trsase/Diguanyl_cyclase"/>
</dbReference>
<evidence type="ECO:0000259" key="3">
    <source>
        <dbReference type="PROSITE" id="PS50887"/>
    </source>
</evidence>
<keyword evidence="1" id="KW-0597">Phosphoprotein</keyword>
<proteinExistence type="predicted"/>
<dbReference type="InterPro" id="IPR036641">
    <property type="entry name" value="HPT_dom_sf"/>
</dbReference>
<dbReference type="GO" id="GO:0052621">
    <property type="term" value="F:diguanylate cyclase activity"/>
    <property type="evidence" value="ECO:0007669"/>
    <property type="project" value="TreeGrafter"/>
</dbReference>
<protein>
    <submittedName>
        <fullName evidence="4">Diguanylate cyclase (GGDEF)-like protein</fullName>
    </submittedName>
</protein>
<dbReference type="FunFam" id="3.30.70.270:FF:000001">
    <property type="entry name" value="Diguanylate cyclase domain protein"/>
    <property type="match status" value="1"/>
</dbReference>
<gene>
    <name evidence="4" type="ORF">HNR31_000953</name>
</gene>
<dbReference type="PROSITE" id="PS50110">
    <property type="entry name" value="RESPONSE_REGULATORY"/>
    <property type="match status" value="2"/>
</dbReference>
<evidence type="ECO:0000259" key="2">
    <source>
        <dbReference type="PROSITE" id="PS50110"/>
    </source>
</evidence>
<evidence type="ECO:0000313" key="4">
    <source>
        <dbReference type="EMBL" id="MBA2874183.1"/>
    </source>
</evidence>
<dbReference type="InterPro" id="IPR000160">
    <property type="entry name" value="GGDEF_dom"/>
</dbReference>
<dbReference type="SMART" id="SM00448">
    <property type="entry name" value="REC"/>
    <property type="match status" value="2"/>
</dbReference>
<dbReference type="PANTHER" id="PTHR45138">
    <property type="entry name" value="REGULATORY COMPONENTS OF SENSORY TRANSDUCTION SYSTEM"/>
    <property type="match status" value="1"/>
</dbReference>
<dbReference type="SUPFAM" id="SSF47226">
    <property type="entry name" value="Histidine-containing phosphotransfer domain, HPT domain"/>
    <property type="match status" value="1"/>
</dbReference>
<evidence type="ECO:0000256" key="1">
    <source>
        <dbReference type="PROSITE-ProRule" id="PRU00169"/>
    </source>
</evidence>
<reference evidence="4 5" key="1">
    <citation type="submission" date="2020-07" db="EMBL/GenBank/DDBJ databases">
        <title>Genomic Encyclopedia of Type Strains, Phase IV (KMG-IV): sequencing the most valuable type-strain genomes for metagenomic binning, comparative biology and taxonomic classification.</title>
        <authorList>
            <person name="Goeker M."/>
        </authorList>
    </citation>
    <scope>NUCLEOTIDE SEQUENCE [LARGE SCALE GENOMIC DNA]</scope>
    <source>
        <strain evidence="4 5">DSM 15730</strain>
    </source>
</reference>
<dbReference type="Pfam" id="PF00990">
    <property type="entry name" value="GGDEF"/>
    <property type="match status" value="1"/>
</dbReference>
<dbReference type="GO" id="GO:0000160">
    <property type="term" value="P:phosphorelay signal transduction system"/>
    <property type="evidence" value="ECO:0007669"/>
    <property type="project" value="InterPro"/>
</dbReference>
<keyword evidence="5" id="KW-1185">Reference proteome</keyword>
<accession>A0A7V9Z575</accession>
<name>A0A7V9Z575_9BACL</name>
<evidence type="ECO:0000313" key="5">
    <source>
        <dbReference type="Proteomes" id="UP000523087"/>
    </source>
</evidence>
<dbReference type="Gene3D" id="3.40.50.2300">
    <property type="match status" value="2"/>
</dbReference>
<dbReference type="SMART" id="SM00267">
    <property type="entry name" value="GGDEF"/>
    <property type="match status" value="1"/>
</dbReference>
<dbReference type="GO" id="GO:0005886">
    <property type="term" value="C:plasma membrane"/>
    <property type="evidence" value="ECO:0007669"/>
    <property type="project" value="TreeGrafter"/>
</dbReference>
<feature type="modified residue" description="4-aspartylphosphate" evidence="1">
    <location>
        <position position="464"/>
    </location>
</feature>
<dbReference type="InterPro" id="IPR011006">
    <property type="entry name" value="CheY-like_superfamily"/>
</dbReference>
<dbReference type="Gene3D" id="3.30.70.270">
    <property type="match status" value="1"/>
</dbReference>
<dbReference type="PANTHER" id="PTHR45138:SF9">
    <property type="entry name" value="DIGUANYLATE CYCLASE DGCM-RELATED"/>
    <property type="match status" value="1"/>
</dbReference>
<dbReference type="SUPFAM" id="SSF55073">
    <property type="entry name" value="Nucleotide cyclase"/>
    <property type="match status" value="1"/>
</dbReference>
<sequence length="535" mass="62076">MNKYKGHFLKNVRKKLEQWEDVGVVSYTELYRFLHSIAGTAAVIGLDEIGMEARQLMNDLDEQHKQQWTVEEVKQYIFKIVKLCYENEGFVSPTSVLKGKGQGEQPVILLVGNDTTFLMHMKEKLGTMGWYVIAVAQAEKVVSFFYDMRPHCIVIHFSTKEKHGFELLEMLNEKLKQQFISTMIISDDNKKETRLKSYALGADDFLAKPFDMDELIVRIQRQLERKKLIDELLLLDELTHVYNRKYLKQVYEQLQSDITRFKESYCLAVLDLDYFKKVNDHYGHLAGDTVLKEFARFLRQETRAGDTVVRFGGEEFLLLFPKTNIDTACLIIERIRTKFSNVLFQQGEKTFSCTFSSGIVEISEGNRPLEYWLQLADHALYAAKQAGRNRVQVAKPSKEEPYQKLIKIAIVDDDAIMRTIITDILEKSPCEINVKYDVRSFKDGVSFIESTWHQDTLPCLVILDGVLPKMDGIEVLQWLRAQKGAERYKVIMLTSRQSEKDIARALELGADDYITKPFKLLELEERICQMMKRMS</sequence>
<dbReference type="InterPro" id="IPR050469">
    <property type="entry name" value="Diguanylate_Cyclase"/>
</dbReference>
<dbReference type="InterPro" id="IPR001789">
    <property type="entry name" value="Sig_transdc_resp-reg_receiver"/>
</dbReference>
<dbReference type="InterPro" id="IPR029787">
    <property type="entry name" value="Nucleotide_cyclase"/>
</dbReference>
<comment type="caution">
    <text evidence="4">The sequence shown here is derived from an EMBL/GenBank/DDBJ whole genome shotgun (WGS) entry which is preliminary data.</text>
</comment>
<dbReference type="Proteomes" id="UP000523087">
    <property type="component" value="Unassembled WGS sequence"/>
</dbReference>
<dbReference type="NCBIfam" id="TIGR00254">
    <property type="entry name" value="GGDEF"/>
    <property type="match status" value="1"/>
</dbReference>
<dbReference type="GO" id="GO:0043709">
    <property type="term" value="P:cell adhesion involved in single-species biofilm formation"/>
    <property type="evidence" value="ECO:0007669"/>
    <property type="project" value="TreeGrafter"/>
</dbReference>
<feature type="domain" description="GGDEF" evidence="3">
    <location>
        <begin position="263"/>
        <end position="396"/>
    </location>
</feature>
<dbReference type="CDD" id="cd17574">
    <property type="entry name" value="REC_OmpR"/>
    <property type="match status" value="1"/>
</dbReference>
<dbReference type="RefSeq" id="WP_181555106.1">
    <property type="nucleotide sequence ID" value="NZ_CP064060.1"/>
</dbReference>
<dbReference type="SUPFAM" id="SSF52172">
    <property type="entry name" value="CheY-like"/>
    <property type="match status" value="2"/>
</dbReference>
<feature type="domain" description="Response regulatory" evidence="2">
    <location>
        <begin position="107"/>
        <end position="223"/>
    </location>
</feature>